<organism evidence="2 3">
    <name type="scientific">Billgrantia montanilacus</name>
    <dbReference type="NCBI Taxonomy" id="2282305"/>
    <lineage>
        <taxon>Bacteria</taxon>
        <taxon>Pseudomonadati</taxon>
        <taxon>Pseudomonadota</taxon>
        <taxon>Gammaproteobacteria</taxon>
        <taxon>Oceanospirillales</taxon>
        <taxon>Halomonadaceae</taxon>
        <taxon>Billgrantia</taxon>
    </lineage>
</organism>
<sequence>MRLRVLSDLHLEHFEEGRELPEVASDVVILAGDIHREAEGLAWAAARFAGQPVLYVPGNHEFFGTSMPALRRRLVHEAERLGVYLLDNRSLTLKGVRFYGTTLWTDFALYAGEPGNDPALTEQKALGMMPDFSIIEQPAGETFSPLESQRLHAEALAWLDAELAVPFGGPRVVISHHAPLAECIPPRYRGDALSPAFASHLPGLMGRADLWIHGHVHEPVDMTLAGTRIIANPGGYPGEFEPPVFVPDLVIEV</sequence>
<evidence type="ECO:0000313" key="3">
    <source>
        <dbReference type="Proteomes" id="UP000252405"/>
    </source>
</evidence>
<dbReference type="PANTHER" id="PTHR37844">
    <property type="entry name" value="SER/THR PROTEIN PHOSPHATASE SUPERFAMILY (AFU_ORTHOLOGUE AFUA_1G14840)"/>
    <property type="match status" value="1"/>
</dbReference>
<dbReference type="AlphaFoldDB" id="A0A368TRD6"/>
<evidence type="ECO:0000313" key="2">
    <source>
        <dbReference type="EMBL" id="RCV87309.1"/>
    </source>
</evidence>
<dbReference type="Proteomes" id="UP000252405">
    <property type="component" value="Unassembled WGS sequence"/>
</dbReference>
<comment type="caution">
    <text evidence="2">The sequence shown here is derived from an EMBL/GenBank/DDBJ whole genome shotgun (WGS) entry which is preliminary data.</text>
</comment>
<gene>
    <name evidence="2" type="ORF">DU505_17520</name>
</gene>
<dbReference type="OrthoDB" id="356681at2"/>
<dbReference type="InterPro" id="IPR029052">
    <property type="entry name" value="Metallo-depent_PP-like"/>
</dbReference>
<accession>A0A368TRD6</accession>
<reference evidence="2 3" key="1">
    <citation type="submission" date="2018-07" db="EMBL/GenBank/DDBJ databases">
        <title>Halomonas montanilacus sp. nov., isolated from Lake Pengyan on Tibetan Plateau.</title>
        <authorList>
            <person name="Lu H."/>
            <person name="Xing P."/>
            <person name="Wu Q."/>
        </authorList>
    </citation>
    <scope>NUCLEOTIDE SEQUENCE [LARGE SCALE GENOMIC DNA]</scope>
    <source>
        <strain evidence="2 3">PYC7W</strain>
    </source>
</reference>
<dbReference type="Gene3D" id="3.60.21.10">
    <property type="match status" value="1"/>
</dbReference>
<dbReference type="RefSeq" id="WP_114480279.1">
    <property type="nucleotide sequence ID" value="NZ_QPII01000016.1"/>
</dbReference>
<feature type="domain" description="Calcineurin-like phosphoesterase" evidence="1">
    <location>
        <begin position="1"/>
        <end position="219"/>
    </location>
</feature>
<evidence type="ECO:0000259" key="1">
    <source>
        <dbReference type="Pfam" id="PF00149"/>
    </source>
</evidence>
<dbReference type="Pfam" id="PF00149">
    <property type="entry name" value="Metallophos"/>
    <property type="match status" value="1"/>
</dbReference>
<dbReference type="EMBL" id="QPII01000016">
    <property type="protein sequence ID" value="RCV87309.1"/>
    <property type="molecule type" value="Genomic_DNA"/>
</dbReference>
<keyword evidence="3" id="KW-1185">Reference proteome</keyword>
<dbReference type="GO" id="GO:0016787">
    <property type="term" value="F:hydrolase activity"/>
    <property type="evidence" value="ECO:0007669"/>
    <property type="project" value="InterPro"/>
</dbReference>
<dbReference type="InterPro" id="IPR004843">
    <property type="entry name" value="Calcineurin-like_PHP"/>
</dbReference>
<dbReference type="PANTHER" id="PTHR37844:SF2">
    <property type="entry name" value="SER_THR PROTEIN PHOSPHATASE SUPERFAMILY (AFU_ORTHOLOGUE AFUA_1G14840)"/>
    <property type="match status" value="1"/>
</dbReference>
<protein>
    <submittedName>
        <fullName evidence="2">Metallo-dependent phosphatase</fullName>
    </submittedName>
</protein>
<dbReference type="SUPFAM" id="SSF56300">
    <property type="entry name" value="Metallo-dependent phosphatases"/>
    <property type="match status" value="1"/>
</dbReference>
<proteinExistence type="predicted"/>
<name>A0A368TRD6_9GAMM</name>